<evidence type="ECO:0000259" key="9">
    <source>
        <dbReference type="Pfam" id="PF00441"/>
    </source>
</evidence>
<dbReference type="Pfam" id="PF02770">
    <property type="entry name" value="Acyl-CoA_dh_M"/>
    <property type="match status" value="1"/>
</dbReference>
<dbReference type="PANTHER" id="PTHR43884:SF12">
    <property type="entry name" value="ISOVALERYL-COA DEHYDROGENASE, MITOCHONDRIAL-RELATED"/>
    <property type="match status" value="1"/>
</dbReference>
<dbReference type="FunFam" id="1.20.140.10:FF:000004">
    <property type="entry name" value="Acyl-CoA dehydrogenase FadE25"/>
    <property type="match status" value="1"/>
</dbReference>
<name>A0A7X6DQE3_9BACT</name>
<dbReference type="GO" id="GO:0003995">
    <property type="term" value="F:acyl-CoA dehydrogenase activity"/>
    <property type="evidence" value="ECO:0007669"/>
    <property type="project" value="InterPro"/>
</dbReference>
<comment type="similarity">
    <text evidence="2 8">Belongs to the acyl-CoA dehydrogenase family.</text>
</comment>
<dbReference type="GO" id="GO:0035438">
    <property type="term" value="F:cyclic-di-GMP binding"/>
    <property type="evidence" value="ECO:0007669"/>
    <property type="project" value="InterPro"/>
</dbReference>
<accession>A0A7X6DQE3</accession>
<dbReference type="Gene3D" id="2.40.110.10">
    <property type="entry name" value="Butyryl-CoA Dehydrogenase, subunit A, domain 2"/>
    <property type="match status" value="1"/>
</dbReference>
<dbReference type="InterPro" id="IPR009075">
    <property type="entry name" value="AcylCo_DH/oxidase_C"/>
</dbReference>
<dbReference type="Gene3D" id="1.10.540.10">
    <property type="entry name" value="Acyl-CoA dehydrogenase/oxidase, N-terminal domain"/>
    <property type="match status" value="1"/>
</dbReference>
<evidence type="ECO:0000256" key="4">
    <source>
        <dbReference type="ARBA" id="ARBA00022827"/>
    </source>
</evidence>
<dbReference type="InterPro" id="IPR009875">
    <property type="entry name" value="PilZ_domain"/>
</dbReference>
<dbReference type="AlphaFoldDB" id="A0A7X6DQE3"/>
<proteinExistence type="inferred from homology"/>
<dbReference type="EC" id="1.3.8.10" evidence="6"/>
<evidence type="ECO:0000313" key="13">
    <source>
        <dbReference type="EMBL" id="NKE71163.1"/>
    </source>
</evidence>
<dbReference type="GO" id="GO:0050660">
    <property type="term" value="F:flavin adenine dinucleotide binding"/>
    <property type="evidence" value="ECO:0007669"/>
    <property type="project" value="InterPro"/>
</dbReference>
<dbReference type="Pfam" id="PF07238">
    <property type="entry name" value="PilZ"/>
    <property type="match status" value="1"/>
</dbReference>
<keyword evidence="4 8" id="KW-0274">FAD</keyword>
<organism evidence="13 14">
    <name type="scientific">Candidatus Manganitrophus noduliformans</name>
    <dbReference type="NCBI Taxonomy" id="2606439"/>
    <lineage>
        <taxon>Bacteria</taxon>
        <taxon>Pseudomonadati</taxon>
        <taxon>Nitrospirota</taxon>
        <taxon>Nitrospiria</taxon>
        <taxon>Candidatus Troglogloeales</taxon>
        <taxon>Candidatus Manganitrophaceae</taxon>
        <taxon>Candidatus Manganitrophus</taxon>
    </lineage>
</organism>
<dbReference type="InterPro" id="IPR006091">
    <property type="entry name" value="Acyl-CoA_Oxase/DH_mid-dom"/>
</dbReference>
<feature type="domain" description="PilZ" evidence="12">
    <location>
        <begin position="49"/>
        <end position="146"/>
    </location>
</feature>
<dbReference type="PROSITE" id="PS00073">
    <property type="entry name" value="ACYL_COA_DH_2"/>
    <property type="match status" value="1"/>
</dbReference>
<dbReference type="InterPro" id="IPR037069">
    <property type="entry name" value="AcylCoA_DH/ox_N_sf"/>
</dbReference>
<feature type="domain" description="Acyl-CoA oxidase/dehydrogenase middle" evidence="10">
    <location>
        <begin position="334"/>
        <end position="429"/>
    </location>
</feature>
<comment type="cofactor">
    <cofactor evidence="1 8">
        <name>FAD</name>
        <dbReference type="ChEBI" id="CHEBI:57692"/>
    </cofactor>
</comment>
<dbReference type="SUPFAM" id="SSF47203">
    <property type="entry name" value="Acyl-CoA dehydrogenase C-terminal domain-like"/>
    <property type="match status" value="1"/>
</dbReference>
<keyword evidence="3 8" id="KW-0285">Flavoprotein</keyword>
<dbReference type="InterPro" id="IPR006089">
    <property type="entry name" value="Acyl-CoA_DH_CS"/>
</dbReference>
<evidence type="ECO:0000256" key="5">
    <source>
        <dbReference type="ARBA" id="ARBA00023002"/>
    </source>
</evidence>
<sequence>MEEPMKTKTSVFFDRRQNAVPINFNDRRTAERRIAEEPISPERRRLFSQIRHFDRENINIQVYLQSEGKEIHGHTQNISLGGLLVYSTIALNNGDPTILQFSFGEHACFVNISGQVVFCHLVNDKESGQYVIGIKFTAIRDFEQRILITAFQTLKQSTITQQKSSLRIVASKDTLAQEAANLPNHTFRIGQTAFANLKPTVLTQKDPTSLLNGVSFELTDEQKALQETVRKFTEKEIEPVAGYYDRTGEFPRDIIQKAFELGLLTCYIPEKFGGNGLGIFETALITEELAAGCVGITTSIMVNLLGISPLLIAATESQKEKYLTSYCRQLTLYSFCFTEPDAGSDPSRIATRAELVGDHYILNGSKCFITNGGVSDYYVVFATVDRSIGTKGLTAFLTPSKAEGISIGKTLDKMGQRASNTAEIFFDNVKIPVENRIGKEHEGYKIAMLSISRSRINVAAGSVGVARTAMDHAMRYVQKRVQFNQALANFQYVQFRLADMASAIDAARLLAWRAAWVHDKGQRYAKQASMAKDFAGDMVMKATSEALDLLGGYGYSKEFPMEKLMRDAKLMQIYEGPSPVHKTIIYRELANEYGLC</sequence>
<dbReference type="Gene3D" id="1.20.140.10">
    <property type="entry name" value="Butyryl-CoA Dehydrogenase, subunit A, domain 3"/>
    <property type="match status" value="1"/>
</dbReference>
<dbReference type="InterPro" id="IPR009100">
    <property type="entry name" value="AcylCoA_DH/oxidase_NM_dom_sf"/>
</dbReference>
<feature type="domain" description="Acyl-CoA dehydrogenase/oxidase C-terminal" evidence="9">
    <location>
        <begin position="442"/>
        <end position="589"/>
    </location>
</feature>
<dbReference type="FunFam" id="2.40.110.10:FF:000001">
    <property type="entry name" value="Acyl-CoA dehydrogenase, mitochondrial"/>
    <property type="match status" value="1"/>
</dbReference>
<dbReference type="PANTHER" id="PTHR43884">
    <property type="entry name" value="ACYL-COA DEHYDROGENASE"/>
    <property type="match status" value="1"/>
</dbReference>
<evidence type="ECO:0000256" key="6">
    <source>
        <dbReference type="ARBA" id="ARBA00066362"/>
    </source>
</evidence>
<protein>
    <recommendedName>
        <fullName evidence="7">Cyclohex-1-ene-1-carbonyl-CoA dehydrogenase</fullName>
        <ecNumber evidence="6">1.3.8.10</ecNumber>
    </recommendedName>
</protein>
<evidence type="ECO:0000259" key="10">
    <source>
        <dbReference type="Pfam" id="PF02770"/>
    </source>
</evidence>
<keyword evidence="14" id="KW-1185">Reference proteome</keyword>
<reference evidence="13 14" key="1">
    <citation type="journal article" date="2020" name="Nature">
        <title>Bacterial chemolithoautotrophy via manganese oxidation.</title>
        <authorList>
            <person name="Yu H."/>
            <person name="Leadbetter J.R."/>
        </authorList>
    </citation>
    <scope>NUCLEOTIDE SEQUENCE [LARGE SCALE GENOMIC DNA]</scope>
    <source>
        <strain evidence="13 14">Mn-1</strain>
    </source>
</reference>
<evidence type="ECO:0000256" key="8">
    <source>
        <dbReference type="RuleBase" id="RU362125"/>
    </source>
</evidence>
<keyword evidence="5 8" id="KW-0560">Oxidoreductase</keyword>
<evidence type="ECO:0000256" key="7">
    <source>
        <dbReference type="ARBA" id="ARBA00072305"/>
    </source>
</evidence>
<dbReference type="InterPro" id="IPR046373">
    <property type="entry name" value="Acyl-CoA_Oxase/DH_mid-dom_sf"/>
</dbReference>
<comment type="caution">
    <text evidence="13">The sequence shown here is derived from an EMBL/GenBank/DDBJ whole genome shotgun (WGS) entry which is preliminary data.</text>
</comment>
<dbReference type="EMBL" id="VTOW01000002">
    <property type="protein sequence ID" value="NKE71163.1"/>
    <property type="molecule type" value="Genomic_DNA"/>
</dbReference>
<dbReference type="SUPFAM" id="SSF56645">
    <property type="entry name" value="Acyl-CoA dehydrogenase NM domain-like"/>
    <property type="match status" value="1"/>
</dbReference>
<evidence type="ECO:0000256" key="1">
    <source>
        <dbReference type="ARBA" id="ARBA00001974"/>
    </source>
</evidence>
<evidence type="ECO:0000256" key="3">
    <source>
        <dbReference type="ARBA" id="ARBA00022630"/>
    </source>
</evidence>
<evidence type="ECO:0000259" key="12">
    <source>
        <dbReference type="Pfam" id="PF07238"/>
    </source>
</evidence>
<gene>
    <name evidence="13" type="ORF">MNODULE_10490</name>
</gene>
<dbReference type="Proteomes" id="UP000534783">
    <property type="component" value="Unassembled WGS sequence"/>
</dbReference>
<dbReference type="InterPro" id="IPR013786">
    <property type="entry name" value="AcylCoA_DH/ox_N"/>
</dbReference>
<evidence type="ECO:0000256" key="2">
    <source>
        <dbReference type="ARBA" id="ARBA00009347"/>
    </source>
</evidence>
<evidence type="ECO:0000313" key="14">
    <source>
        <dbReference type="Proteomes" id="UP000534783"/>
    </source>
</evidence>
<dbReference type="Gene3D" id="2.40.10.220">
    <property type="entry name" value="predicted glycosyltransferase like domains"/>
    <property type="match status" value="1"/>
</dbReference>
<dbReference type="Pfam" id="PF00441">
    <property type="entry name" value="Acyl-CoA_dh_1"/>
    <property type="match status" value="1"/>
</dbReference>
<dbReference type="FunFam" id="1.10.540.10:FF:000002">
    <property type="entry name" value="Acyl-CoA dehydrogenase FadE19"/>
    <property type="match status" value="1"/>
</dbReference>
<dbReference type="InterPro" id="IPR036250">
    <property type="entry name" value="AcylCo_DH-like_C"/>
</dbReference>
<dbReference type="Pfam" id="PF02771">
    <property type="entry name" value="Acyl-CoA_dh_N"/>
    <property type="match status" value="1"/>
</dbReference>
<dbReference type="SUPFAM" id="SSF141371">
    <property type="entry name" value="PilZ domain-like"/>
    <property type="match status" value="1"/>
</dbReference>
<feature type="domain" description="Acyl-CoA dehydrogenase/oxidase N-terminal" evidence="11">
    <location>
        <begin position="219"/>
        <end position="328"/>
    </location>
</feature>
<evidence type="ECO:0000259" key="11">
    <source>
        <dbReference type="Pfam" id="PF02771"/>
    </source>
</evidence>